<dbReference type="InterPro" id="IPR010593">
    <property type="entry name" value="DUF1159"/>
</dbReference>
<dbReference type="InterPro" id="IPR007922">
    <property type="entry name" value="DciA-like"/>
</dbReference>
<dbReference type="AlphaFoldDB" id="A0A916ZU47"/>
<name>A0A916ZU47_9HYPH</name>
<evidence type="ECO:0000313" key="2">
    <source>
        <dbReference type="Proteomes" id="UP000644699"/>
    </source>
</evidence>
<organism evidence="1 2">
    <name type="scientific">Aureimonas endophytica</name>
    <dbReference type="NCBI Taxonomy" id="2027858"/>
    <lineage>
        <taxon>Bacteria</taxon>
        <taxon>Pseudomonadati</taxon>
        <taxon>Pseudomonadota</taxon>
        <taxon>Alphaproteobacteria</taxon>
        <taxon>Hyphomicrobiales</taxon>
        <taxon>Aurantimonadaceae</taxon>
        <taxon>Aureimonas</taxon>
    </lineage>
</organism>
<accession>A0A916ZU47</accession>
<sequence>MNRRPRPPAPVGETAQALLDPVLRKKAGMTIGLIGAWPEIVGQRLEGVTRPEKLVWPPGAGSNDAFRPATLVVACEGASALRLQHEADEIVQRVNAFLGHHAVDRLRIVQKAVAAPPRDAKPKLRALGESEARRIETLVERIEDPKLRQALADYAASMLARLPPKT</sequence>
<gene>
    <name evidence="1" type="ORF">GCM10011390_36710</name>
</gene>
<dbReference type="PIRSF" id="PIRSF032064">
    <property type="entry name" value="UCP032064"/>
    <property type="match status" value="1"/>
</dbReference>
<evidence type="ECO:0008006" key="3">
    <source>
        <dbReference type="Google" id="ProtNLM"/>
    </source>
</evidence>
<protein>
    <recommendedName>
        <fullName evidence="3">DUF721 domain-containing protein</fullName>
    </recommendedName>
</protein>
<dbReference type="RefSeq" id="WP_188911075.1">
    <property type="nucleotide sequence ID" value="NZ_BMIQ01000006.1"/>
</dbReference>
<dbReference type="EMBL" id="BMIQ01000006">
    <property type="protein sequence ID" value="GGE14209.1"/>
    <property type="molecule type" value="Genomic_DNA"/>
</dbReference>
<proteinExistence type="predicted"/>
<comment type="caution">
    <text evidence="1">The sequence shown here is derived from an EMBL/GenBank/DDBJ whole genome shotgun (WGS) entry which is preliminary data.</text>
</comment>
<dbReference type="Proteomes" id="UP000644699">
    <property type="component" value="Unassembled WGS sequence"/>
</dbReference>
<keyword evidence="2" id="KW-1185">Reference proteome</keyword>
<reference evidence="1" key="1">
    <citation type="journal article" date="2014" name="Int. J. Syst. Evol. Microbiol.">
        <title>Complete genome sequence of Corynebacterium casei LMG S-19264T (=DSM 44701T), isolated from a smear-ripened cheese.</title>
        <authorList>
            <consortium name="US DOE Joint Genome Institute (JGI-PGF)"/>
            <person name="Walter F."/>
            <person name="Albersmeier A."/>
            <person name="Kalinowski J."/>
            <person name="Ruckert C."/>
        </authorList>
    </citation>
    <scope>NUCLEOTIDE SEQUENCE</scope>
    <source>
        <strain evidence="1">CGMCC 1.15367</strain>
    </source>
</reference>
<dbReference type="Pfam" id="PF05258">
    <property type="entry name" value="DciA"/>
    <property type="match status" value="1"/>
</dbReference>
<evidence type="ECO:0000313" key="1">
    <source>
        <dbReference type="EMBL" id="GGE14209.1"/>
    </source>
</evidence>
<reference evidence="1" key="2">
    <citation type="submission" date="2020-09" db="EMBL/GenBank/DDBJ databases">
        <authorList>
            <person name="Sun Q."/>
            <person name="Zhou Y."/>
        </authorList>
    </citation>
    <scope>NUCLEOTIDE SEQUENCE</scope>
    <source>
        <strain evidence="1">CGMCC 1.15367</strain>
    </source>
</reference>